<reference evidence="3" key="1">
    <citation type="submission" date="2021-10" db="EMBL/GenBank/DDBJ databases">
        <title>Anaerobic single-cell dispensing facilitates the cultivation of human gut bacteria.</title>
        <authorList>
            <person name="Afrizal A."/>
        </authorList>
    </citation>
    <scope>NUCLEOTIDE SEQUENCE</scope>
    <source>
        <strain evidence="3">CLA-AA-H250</strain>
    </source>
</reference>
<evidence type="ECO:0000313" key="3">
    <source>
        <dbReference type="EMBL" id="MCC2137773.1"/>
    </source>
</evidence>
<feature type="compositionally biased region" description="Low complexity" evidence="1">
    <location>
        <begin position="83"/>
        <end position="109"/>
    </location>
</feature>
<feature type="compositionally biased region" description="Polar residues" evidence="1">
    <location>
        <begin position="110"/>
        <end position="122"/>
    </location>
</feature>
<proteinExistence type="predicted"/>
<evidence type="ECO:0000259" key="2">
    <source>
        <dbReference type="Pfam" id="PF02368"/>
    </source>
</evidence>
<dbReference type="EMBL" id="JAJEQC010000015">
    <property type="protein sequence ID" value="MCC2137773.1"/>
    <property type="molecule type" value="Genomic_DNA"/>
</dbReference>
<comment type="caution">
    <text evidence="3">The sequence shown here is derived from an EMBL/GenBank/DDBJ whole genome shotgun (WGS) entry which is preliminary data.</text>
</comment>
<evidence type="ECO:0000256" key="1">
    <source>
        <dbReference type="SAM" id="MobiDB-lite"/>
    </source>
</evidence>
<dbReference type="Proteomes" id="UP001199424">
    <property type="component" value="Unassembled WGS sequence"/>
</dbReference>
<feature type="region of interest" description="Disordered" evidence="1">
    <location>
        <begin position="42"/>
        <end position="156"/>
    </location>
</feature>
<dbReference type="InterPro" id="IPR003343">
    <property type="entry name" value="Big_2"/>
</dbReference>
<evidence type="ECO:0000313" key="4">
    <source>
        <dbReference type="Proteomes" id="UP001199424"/>
    </source>
</evidence>
<feature type="compositionally biased region" description="Pro residues" evidence="1">
    <location>
        <begin position="68"/>
        <end position="82"/>
    </location>
</feature>
<dbReference type="InterPro" id="IPR008964">
    <property type="entry name" value="Invasin/intimin_cell_adhesion"/>
</dbReference>
<dbReference type="AlphaFoldDB" id="A0AAE3APG6"/>
<dbReference type="Pfam" id="PF02368">
    <property type="entry name" value="Big_2"/>
    <property type="match status" value="1"/>
</dbReference>
<organism evidence="3 4">
    <name type="scientific">Hominenteromicrobium mulieris</name>
    <dbReference type="NCBI Taxonomy" id="2885357"/>
    <lineage>
        <taxon>Bacteria</taxon>
        <taxon>Bacillati</taxon>
        <taxon>Bacillota</taxon>
        <taxon>Clostridia</taxon>
        <taxon>Eubacteriales</taxon>
        <taxon>Oscillospiraceae</taxon>
        <taxon>Hominenteromicrobium</taxon>
    </lineage>
</organism>
<gene>
    <name evidence="3" type="ORF">LKD31_12230</name>
</gene>
<feature type="compositionally biased region" description="Pro residues" evidence="1">
    <location>
        <begin position="128"/>
        <end position="140"/>
    </location>
</feature>
<protein>
    <submittedName>
        <fullName evidence="3">Ig-like domain-containing protein</fullName>
    </submittedName>
</protein>
<feature type="domain" description="BIG2" evidence="2">
    <location>
        <begin position="156"/>
        <end position="237"/>
    </location>
</feature>
<dbReference type="RefSeq" id="WP_308449920.1">
    <property type="nucleotide sequence ID" value="NZ_JAJEQC010000015.1"/>
</dbReference>
<dbReference type="Gene3D" id="2.60.40.1080">
    <property type="match status" value="1"/>
</dbReference>
<keyword evidence="4" id="KW-1185">Reference proteome</keyword>
<dbReference type="SUPFAM" id="SSF49373">
    <property type="entry name" value="Invasin/intimin cell-adhesion fragments"/>
    <property type="match status" value="1"/>
</dbReference>
<sequence>MQKRKKLAVIGTLLIVLVAGGIVWQVVDVNRTGRSPVSALFKNEGQEASSNEPSADPVTIVLREEVPTPTPSPTPSPTPTSAPTPTSTPTSAPAESSKTGSTSGFSTESRPSGSQAGNQNTAEEPKTTPKPTPKVTPTPRPQVIEATPEPTPVPEVQNISLDTYSIDILPGDSWRINIAAAPSDFYSMGAQWVCSNSAVVSLSGSDTSGVTITAVSTGSATVTVYSRSTGQSASCTVNVN</sequence>
<accession>A0AAE3APG6</accession>
<name>A0AAE3APG6_9FIRM</name>